<evidence type="ECO:0000256" key="4">
    <source>
        <dbReference type="ARBA" id="ARBA00022695"/>
    </source>
</evidence>
<dbReference type="Gene3D" id="3.30.460.10">
    <property type="entry name" value="Beta Polymerase, domain 2"/>
    <property type="match status" value="1"/>
</dbReference>
<keyword evidence="6" id="KW-0547">Nucleotide-binding</keyword>
<reference evidence="11 12" key="1">
    <citation type="submission" date="2020-04" db="EMBL/GenBank/DDBJ databases">
        <title>Rhizobium sp. S-51 isolated from soil.</title>
        <authorList>
            <person name="Dahal R.H."/>
        </authorList>
    </citation>
    <scope>NUCLEOTIDE SEQUENCE [LARGE SCALE GENOMIC DNA]</scope>
    <source>
        <strain evidence="11 12">S-51</strain>
    </source>
</reference>
<sequence length="97" mass="10494">MRPSEVLDRKRQAIREATARHNAANPRVFGSVARGEDRATSDLDILVDALPGSSLMTLGGLQSALEELAEGVSVHLVTSSEIPERHRGRILAEARPI</sequence>
<evidence type="ECO:0000256" key="6">
    <source>
        <dbReference type="ARBA" id="ARBA00022741"/>
    </source>
</evidence>
<keyword evidence="7" id="KW-0067">ATP-binding</keyword>
<keyword evidence="8" id="KW-0460">Magnesium</keyword>
<evidence type="ECO:0000259" key="10">
    <source>
        <dbReference type="Pfam" id="PF01909"/>
    </source>
</evidence>
<dbReference type="PANTHER" id="PTHR33571">
    <property type="entry name" value="SSL8005 PROTEIN"/>
    <property type="match status" value="1"/>
</dbReference>
<dbReference type="Pfam" id="PF01909">
    <property type="entry name" value="NTP_transf_2"/>
    <property type="match status" value="1"/>
</dbReference>
<dbReference type="SUPFAM" id="SSF81301">
    <property type="entry name" value="Nucleotidyltransferase"/>
    <property type="match status" value="1"/>
</dbReference>
<dbReference type="InterPro" id="IPR052038">
    <property type="entry name" value="Type-VII_TA_antitoxin"/>
</dbReference>
<name>A0A7Y0ASU5_9HYPH</name>
<keyword evidence="4" id="KW-0548">Nucleotidyltransferase</keyword>
<evidence type="ECO:0000256" key="7">
    <source>
        <dbReference type="ARBA" id="ARBA00022840"/>
    </source>
</evidence>
<dbReference type="EMBL" id="JABBGK010000001">
    <property type="protein sequence ID" value="NML72861.1"/>
    <property type="molecule type" value="Genomic_DNA"/>
</dbReference>
<keyword evidence="5" id="KW-0479">Metal-binding</keyword>
<comment type="similarity">
    <text evidence="9">Belongs to the MntA antitoxin family.</text>
</comment>
<evidence type="ECO:0000256" key="2">
    <source>
        <dbReference type="ARBA" id="ARBA00022649"/>
    </source>
</evidence>
<organism evidence="11 12">
    <name type="scientific">Rhizobium terricola</name>
    <dbReference type="NCBI Taxonomy" id="2728849"/>
    <lineage>
        <taxon>Bacteria</taxon>
        <taxon>Pseudomonadati</taxon>
        <taxon>Pseudomonadota</taxon>
        <taxon>Alphaproteobacteria</taxon>
        <taxon>Hyphomicrobiales</taxon>
        <taxon>Rhizobiaceae</taxon>
        <taxon>Rhizobium/Agrobacterium group</taxon>
        <taxon>Rhizobium</taxon>
    </lineage>
</organism>
<keyword evidence="12" id="KW-1185">Reference proteome</keyword>
<dbReference type="GO" id="GO:0005524">
    <property type="term" value="F:ATP binding"/>
    <property type="evidence" value="ECO:0007669"/>
    <property type="project" value="UniProtKB-KW"/>
</dbReference>
<keyword evidence="3 11" id="KW-0808">Transferase</keyword>
<protein>
    <submittedName>
        <fullName evidence="11">Nucleotidyltransferase family protein</fullName>
    </submittedName>
</protein>
<dbReference type="InterPro" id="IPR002934">
    <property type="entry name" value="Polymerase_NTP_transf_dom"/>
</dbReference>
<gene>
    <name evidence="11" type="ORF">HHL25_01855</name>
</gene>
<evidence type="ECO:0000256" key="3">
    <source>
        <dbReference type="ARBA" id="ARBA00022679"/>
    </source>
</evidence>
<evidence type="ECO:0000256" key="8">
    <source>
        <dbReference type="ARBA" id="ARBA00022842"/>
    </source>
</evidence>
<comment type="caution">
    <text evidence="11">The sequence shown here is derived from an EMBL/GenBank/DDBJ whole genome shotgun (WGS) entry which is preliminary data.</text>
</comment>
<proteinExistence type="inferred from homology"/>
<dbReference type="Proteomes" id="UP000541470">
    <property type="component" value="Unassembled WGS sequence"/>
</dbReference>
<dbReference type="CDD" id="cd05403">
    <property type="entry name" value="NT_KNTase_like"/>
    <property type="match status" value="1"/>
</dbReference>
<evidence type="ECO:0000256" key="5">
    <source>
        <dbReference type="ARBA" id="ARBA00022723"/>
    </source>
</evidence>
<dbReference type="InterPro" id="IPR043519">
    <property type="entry name" value="NT_sf"/>
</dbReference>
<accession>A0A7Y0ASU5</accession>
<dbReference type="GO" id="GO:0046872">
    <property type="term" value="F:metal ion binding"/>
    <property type="evidence" value="ECO:0007669"/>
    <property type="project" value="UniProtKB-KW"/>
</dbReference>
<dbReference type="RefSeq" id="WP_169586702.1">
    <property type="nucleotide sequence ID" value="NZ_JABBGK010000001.1"/>
</dbReference>
<dbReference type="GO" id="GO:0016779">
    <property type="term" value="F:nucleotidyltransferase activity"/>
    <property type="evidence" value="ECO:0007669"/>
    <property type="project" value="UniProtKB-KW"/>
</dbReference>
<comment type="cofactor">
    <cofactor evidence="1">
        <name>Mg(2+)</name>
        <dbReference type="ChEBI" id="CHEBI:18420"/>
    </cofactor>
</comment>
<feature type="domain" description="Polymerase nucleotidyl transferase" evidence="10">
    <location>
        <begin position="23"/>
        <end position="94"/>
    </location>
</feature>
<dbReference type="PANTHER" id="PTHR33571:SF12">
    <property type="entry name" value="BSL3053 PROTEIN"/>
    <property type="match status" value="1"/>
</dbReference>
<evidence type="ECO:0000256" key="9">
    <source>
        <dbReference type="ARBA" id="ARBA00038276"/>
    </source>
</evidence>
<evidence type="ECO:0000313" key="12">
    <source>
        <dbReference type="Proteomes" id="UP000541470"/>
    </source>
</evidence>
<keyword evidence="2" id="KW-1277">Toxin-antitoxin system</keyword>
<dbReference type="AlphaFoldDB" id="A0A7Y0ASU5"/>
<evidence type="ECO:0000256" key="1">
    <source>
        <dbReference type="ARBA" id="ARBA00001946"/>
    </source>
</evidence>
<evidence type="ECO:0000313" key="11">
    <source>
        <dbReference type="EMBL" id="NML72861.1"/>
    </source>
</evidence>